<name>A0ABD6EXG3_9BILA</name>
<gene>
    <name evidence="8" type="ORF">AB6A40_008472</name>
</gene>
<dbReference type="Gene3D" id="1.20.58.90">
    <property type="match status" value="1"/>
</dbReference>
<dbReference type="InterPro" id="IPR004226">
    <property type="entry name" value="TBCA"/>
</dbReference>
<comment type="subcellular location">
    <subcellularLocation>
        <location evidence="6">Cytoplasm</location>
        <location evidence="6">Cytoskeleton</location>
    </subcellularLocation>
</comment>
<keyword evidence="6" id="KW-0963">Cytoplasm</keyword>
<dbReference type="GO" id="GO:0007021">
    <property type="term" value="P:tubulin complex assembly"/>
    <property type="evidence" value="ECO:0007669"/>
    <property type="project" value="UniProtKB-UniRule"/>
</dbReference>
<evidence type="ECO:0000256" key="1">
    <source>
        <dbReference type="ARBA" id="ARBA00003046"/>
    </source>
</evidence>
<proteinExistence type="inferred from homology"/>
<dbReference type="PANTHER" id="PTHR21500:SF0">
    <property type="entry name" value="TUBULIN-SPECIFIC CHAPERONE A"/>
    <property type="match status" value="1"/>
</dbReference>
<dbReference type="EMBL" id="JBGFUD010007825">
    <property type="protein sequence ID" value="MFH4981763.1"/>
    <property type="molecule type" value="Genomic_DNA"/>
</dbReference>
<dbReference type="Proteomes" id="UP001608902">
    <property type="component" value="Unassembled WGS sequence"/>
</dbReference>
<evidence type="ECO:0000256" key="4">
    <source>
        <dbReference type="ARBA" id="ARBA00023186"/>
    </source>
</evidence>
<keyword evidence="7" id="KW-0175">Coiled coil</keyword>
<comment type="function">
    <text evidence="1">Tubulin-folding protein; involved in the early step of the tubulin folding pathway.</text>
</comment>
<dbReference type="InterPro" id="IPR036126">
    <property type="entry name" value="TBCA_sf"/>
</dbReference>
<evidence type="ECO:0000256" key="7">
    <source>
        <dbReference type="SAM" id="Coils"/>
    </source>
</evidence>
<comment type="caution">
    <text evidence="8">The sequence shown here is derived from an EMBL/GenBank/DDBJ whole genome shotgun (WGS) entry which is preliminary data.</text>
</comment>
<keyword evidence="6" id="KW-0206">Cytoskeleton</keyword>
<reference evidence="8 9" key="1">
    <citation type="submission" date="2024-08" db="EMBL/GenBank/DDBJ databases">
        <title>Gnathostoma spinigerum genome.</title>
        <authorList>
            <person name="Gonzalez-Bertolin B."/>
            <person name="Monzon S."/>
            <person name="Zaballos A."/>
            <person name="Jimenez P."/>
            <person name="Dekumyoy P."/>
            <person name="Varona S."/>
            <person name="Cuesta I."/>
            <person name="Sumanam S."/>
            <person name="Adisakwattana P."/>
            <person name="Gasser R.B."/>
            <person name="Hernandez-Gonzalez A."/>
            <person name="Young N.D."/>
            <person name="Perteguer M.J."/>
        </authorList>
    </citation>
    <scope>NUCLEOTIDE SEQUENCE [LARGE SCALE GENOMIC DNA]</scope>
    <source>
        <strain evidence="8">AL3</strain>
        <tissue evidence="8">Liver</tissue>
    </source>
</reference>
<comment type="similarity">
    <text evidence="2 6">Belongs to the TBCA family.</text>
</comment>
<evidence type="ECO:0000256" key="2">
    <source>
        <dbReference type="ARBA" id="ARBA00006806"/>
    </source>
</evidence>
<comment type="subunit">
    <text evidence="5 6">Supercomplex made of cofactors A to E. Cofactors A and D function by capturing and stabilizing tubulin in a quasi-native conformation. Cofactor E binds to the cofactor D-tubulin complex; interaction with cofactor C then causes the release of tubulin polypeptides that are committed to the native state.</text>
</comment>
<evidence type="ECO:0000313" key="9">
    <source>
        <dbReference type="Proteomes" id="UP001608902"/>
    </source>
</evidence>
<keyword evidence="4 6" id="KW-0143">Chaperone</keyword>
<dbReference type="GO" id="GO:0007023">
    <property type="term" value="P:post-chaperonin tubulin folding pathway"/>
    <property type="evidence" value="ECO:0007669"/>
    <property type="project" value="UniProtKB-UniRule"/>
</dbReference>
<evidence type="ECO:0000256" key="5">
    <source>
        <dbReference type="ARBA" id="ARBA00026055"/>
    </source>
</evidence>
<dbReference type="AlphaFoldDB" id="A0ABD6EXG3"/>
<evidence type="ECO:0000256" key="3">
    <source>
        <dbReference type="ARBA" id="ARBA00015002"/>
    </source>
</evidence>
<dbReference type="PANTHER" id="PTHR21500">
    <property type="entry name" value="TUBULIN-SPECIFIC CHAPERONE A"/>
    <property type="match status" value="1"/>
</dbReference>
<accession>A0ABD6EXG3</accession>
<dbReference type="GO" id="GO:0005874">
    <property type="term" value="C:microtubule"/>
    <property type="evidence" value="ECO:0007669"/>
    <property type="project" value="UniProtKB-KW"/>
</dbReference>
<sequence length="111" mass="12621">MADSALLKEISIKTRVVKRLTKELACYEKEAEQECSKLESMKSKADADEYLIKKQAEVLQESQQMIPDCKRRIERAVDELKKIIEGSLSTIEGTKELEEAQAQLEAVSDMK</sequence>
<evidence type="ECO:0000256" key="6">
    <source>
        <dbReference type="RuleBase" id="RU364030"/>
    </source>
</evidence>
<protein>
    <recommendedName>
        <fullName evidence="3 6">Tubulin-specific chaperone A</fullName>
    </recommendedName>
</protein>
<feature type="coiled-coil region" evidence="7">
    <location>
        <begin position="17"/>
        <end position="48"/>
    </location>
</feature>
<dbReference type="Pfam" id="PF02970">
    <property type="entry name" value="TBCA"/>
    <property type="match status" value="1"/>
</dbReference>
<keyword evidence="9" id="KW-1185">Reference proteome</keyword>
<dbReference type="SUPFAM" id="SSF46988">
    <property type="entry name" value="Tubulin chaperone cofactor A"/>
    <property type="match status" value="1"/>
</dbReference>
<evidence type="ECO:0000313" key="8">
    <source>
        <dbReference type="EMBL" id="MFH4981763.1"/>
    </source>
</evidence>
<organism evidence="8 9">
    <name type="scientific">Gnathostoma spinigerum</name>
    <dbReference type="NCBI Taxonomy" id="75299"/>
    <lineage>
        <taxon>Eukaryota</taxon>
        <taxon>Metazoa</taxon>
        <taxon>Ecdysozoa</taxon>
        <taxon>Nematoda</taxon>
        <taxon>Chromadorea</taxon>
        <taxon>Rhabditida</taxon>
        <taxon>Spirurina</taxon>
        <taxon>Gnathostomatomorpha</taxon>
        <taxon>Gnathostomatoidea</taxon>
        <taxon>Gnathostomatidae</taxon>
        <taxon>Gnathostoma</taxon>
    </lineage>
</organism>
<keyword evidence="6" id="KW-0493">Microtubule</keyword>